<keyword evidence="5 7" id="KW-0234">DNA repair</keyword>
<dbReference type="Gene3D" id="2.40.50.140">
    <property type="entry name" value="Nucleic acid-binding proteins"/>
    <property type="match status" value="1"/>
</dbReference>
<feature type="domain" description="NAD-dependent DNA ligase N-terminal" evidence="8">
    <location>
        <begin position="29"/>
        <end position="425"/>
    </location>
</feature>
<evidence type="ECO:0000256" key="3">
    <source>
        <dbReference type="ARBA" id="ARBA00022763"/>
    </source>
</evidence>
<dbReference type="InterPro" id="IPR013840">
    <property type="entry name" value="DNAligase_N"/>
</dbReference>
<dbReference type="InterPro" id="IPR013839">
    <property type="entry name" value="DNAligase_adenylation"/>
</dbReference>
<evidence type="ECO:0000313" key="9">
    <source>
        <dbReference type="EMBL" id="MTH45593.1"/>
    </source>
</evidence>
<protein>
    <recommendedName>
        <fullName evidence="7">DNA ligase B</fullName>
        <ecNumber evidence="7">6.5.1.2</ecNumber>
    </recommendedName>
    <alternativeName>
        <fullName evidence="7">Polydeoxyribonucleotide synthase [NAD(+)] B</fullName>
    </alternativeName>
</protein>
<dbReference type="GO" id="GO:0006281">
    <property type="term" value="P:DNA repair"/>
    <property type="evidence" value="ECO:0007669"/>
    <property type="project" value="UniProtKB-KW"/>
</dbReference>
<evidence type="ECO:0000256" key="5">
    <source>
        <dbReference type="ARBA" id="ARBA00023204"/>
    </source>
</evidence>
<dbReference type="AlphaFoldDB" id="A0A6L6ILJ3"/>
<dbReference type="PROSITE" id="PS01055">
    <property type="entry name" value="DNA_LIGASE_N1"/>
    <property type="match status" value="1"/>
</dbReference>
<dbReference type="Pfam" id="PF01653">
    <property type="entry name" value="DNA_ligase_aden"/>
    <property type="match status" value="1"/>
</dbReference>
<dbReference type="GO" id="GO:0003911">
    <property type="term" value="F:DNA ligase (NAD+) activity"/>
    <property type="evidence" value="ECO:0007669"/>
    <property type="project" value="UniProtKB-UniRule"/>
</dbReference>
<keyword evidence="3 7" id="KW-0227">DNA damage</keyword>
<dbReference type="OrthoDB" id="9759736at2"/>
<evidence type="ECO:0000256" key="1">
    <source>
        <dbReference type="ARBA" id="ARBA00022598"/>
    </source>
</evidence>
<dbReference type="InterPro" id="IPR012340">
    <property type="entry name" value="NA-bd_OB-fold"/>
</dbReference>
<dbReference type="RefSeq" id="WP_155107248.1">
    <property type="nucleotide sequence ID" value="NZ_WMJZ01000004.1"/>
</dbReference>
<dbReference type="InterPro" id="IPR004150">
    <property type="entry name" value="NAD_DNA_ligase_OB"/>
</dbReference>
<dbReference type="NCBIfam" id="NF005987">
    <property type="entry name" value="PRK08097.1"/>
    <property type="match status" value="1"/>
</dbReference>
<keyword evidence="2 7" id="KW-0235">DNA replication</keyword>
<dbReference type="Pfam" id="PF03120">
    <property type="entry name" value="OB_DNA_ligase"/>
    <property type="match status" value="1"/>
</dbReference>
<comment type="catalytic activity">
    <reaction evidence="6 7">
        <text>NAD(+) + (deoxyribonucleotide)n-3'-hydroxyl + 5'-phospho-(deoxyribonucleotide)m = (deoxyribonucleotide)n+m + AMP + beta-nicotinamide D-nucleotide.</text>
        <dbReference type="EC" id="6.5.1.2"/>
    </reaction>
</comment>
<dbReference type="PANTHER" id="PTHR47810">
    <property type="entry name" value="DNA LIGASE"/>
    <property type="match status" value="1"/>
</dbReference>
<feature type="active site" description="N6-AMP-lysine intermediate" evidence="7">
    <location>
        <position position="124"/>
    </location>
</feature>
<gene>
    <name evidence="7 9" type="primary">ligB</name>
    <name evidence="9" type="ORF">GJV78_04805</name>
</gene>
<dbReference type="InterPro" id="IPR010994">
    <property type="entry name" value="RuvA_2-like"/>
</dbReference>
<dbReference type="SUPFAM" id="SSF56091">
    <property type="entry name" value="DNA ligase/mRNA capping enzyme, catalytic domain"/>
    <property type="match status" value="1"/>
</dbReference>
<dbReference type="Gene3D" id="1.10.287.610">
    <property type="entry name" value="Helix hairpin bin"/>
    <property type="match status" value="1"/>
</dbReference>
<keyword evidence="1 7" id="KW-0436">Ligase</keyword>
<evidence type="ECO:0000256" key="4">
    <source>
        <dbReference type="ARBA" id="ARBA00023027"/>
    </source>
</evidence>
<reference evidence="9 10" key="1">
    <citation type="submission" date="2019-11" db="EMBL/GenBank/DDBJ databases">
        <title>Escherichia alba sp. nov. isolated from the gut of plastic-eating superworms Zophobas atratus.</title>
        <authorList>
            <person name="Yang Y."/>
        </authorList>
    </citation>
    <scope>NUCLEOTIDE SEQUENCE [LARGE SCALE GENOMIC DNA]</scope>
    <source>
        <strain evidence="10">BIT-B35</strain>
    </source>
</reference>
<evidence type="ECO:0000256" key="2">
    <source>
        <dbReference type="ARBA" id="ARBA00022705"/>
    </source>
</evidence>
<sequence length="560" mass="63023">MRKWSGVWLGLWLWHAQVGAVCPVWPPARADEEIARLRQQIARWNEDYWRQGVSTVEDEVYDRLSARLAQWQRCFGHAESDLAAPPVSGAARHPVAHTGVRKLADKRALQAWMQGRSDLWVQPKVDGVAVTLVYREGRLAQAISRGNGLQGEEWTHKVRRIPAVPQRTTGALANAVLQGELFWRLAGHIQRQQGGVNARSKAAGVMMRHENPGTLDALDVFIWGWPDGPATQTARLELLAAAGFSHIREYTRPVKSAEEVAKARERWWRSELPFATDGVVIRSGREPASRYWLPGQGEWLAAWKYPPVAQVAEVAGIHFTVGKSGKIAVVASLEPVMVDDKRVRRVNVGSVRRWEEWDIAPGDQIQVSLAGQGIPRIDNVVWRGTERTKPEPPPDRFTPLTCYFASPACQEQFISRLVWLSSKSVLGLEGIGEAGWRALHQTHHLEHIFAWLTLSEEQLRSIPGFAGEKSARLWHQFNLARRQPFTRWLMAMGIPLTQAALNASGSGGWQQLQAMNEQEWLRLPATGPRRVRQIAEWLNNPQIQALSRWLAAQRIAGFVP</sequence>
<dbReference type="InterPro" id="IPR020923">
    <property type="entry name" value="DNA_ligase_B"/>
</dbReference>
<comment type="caution">
    <text evidence="9">The sequence shown here is derived from an EMBL/GenBank/DDBJ whole genome shotgun (WGS) entry which is preliminary data.</text>
</comment>
<name>A0A6L6ILJ3_9ENTR</name>
<dbReference type="Gene3D" id="3.30.470.30">
    <property type="entry name" value="DNA ligase/mRNA capping enzyme"/>
    <property type="match status" value="1"/>
</dbReference>
<dbReference type="EC" id="6.5.1.2" evidence="7"/>
<comment type="function">
    <text evidence="7">Catalyzes the formation of phosphodiester linkages between 5'-phosphoryl and 3'-hydroxyl groups in double-stranded DNA using NAD as a coenzyme and as the energy source for the reaction.</text>
</comment>
<dbReference type="GO" id="GO:0006260">
    <property type="term" value="P:DNA replication"/>
    <property type="evidence" value="ECO:0007669"/>
    <property type="project" value="UniProtKB-KW"/>
</dbReference>
<proteinExistence type="inferred from homology"/>
<dbReference type="InterPro" id="IPR050326">
    <property type="entry name" value="NAD_dep_DNA_ligaseB"/>
</dbReference>
<keyword evidence="4 7" id="KW-0520">NAD</keyword>
<accession>A0A6L6ILJ3</accession>
<dbReference type="InterPro" id="IPR018239">
    <property type="entry name" value="DNA_ligase_AS"/>
</dbReference>
<evidence type="ECO:0000256" key="6">
    <source>
        <dbReference type="ARBA" id="ARBA00034005"/>
    </source>
</evidence>
<dbReference type="SUPFAM" id="SSF47781">
    <property type="entry name" value="RuvA domain 2-like"/>
    <property type="match status" value="1"/>
</dbReference>
<dbReference type="Proteomes" id="UP000477739">
    <property type="component" value="Unassembled WGS sequence"/>
</dbReference>
<dbReference type="SMART" id="SM00532">
    <property type="entry name" value="LIGANc"/>
    <property type="match status" value="1"/>
</dbReference>
<dbReference type="FunFam" id="3.30.470.30:FF:000007">
    <property type="entry name" value="DNA ligase B"/>
    <property type="match status" value="1"/>
</dbReference>
<dbReference type="HAMAP" id="MF_01587">
    <property type="entry name" value="DNA_ligase_B"/>
    <property type="match status" value="1"/>
</dbReference>
<dbReference type="EMBL" id="WMJZ01000004">
    <property type="protein sequence ID" value="MTH45593.1"/>
    <property type="molecule type" value="Genomic_DNA"/>
</dbReference>
<dbReference type="FunFam" id="2.40.50.140:FF:000139">
    <property type="entry name" value="DNA ligase B"/>
    <property type="match status" value="1"/>
</dbReference>
<organism evidence="9 10">
    <name type="scientific">Intestinirhabdus alba</name>
    <dbReference type="NCBI Taxonomy" id="2899544"/>
    <lineage>
        <taxon>Bacteria</taxon>
        <taxon>Pseudomonadati</taxon>
        <taxon>Pseudomonadota</taxon>
        <taxon>Gammaproteobacteria</taxon>
        <taxon>Enterobacterales</taxon>
        <taxon>Enterobacteriaceae</taxon>
        <taxon>Intestinirhabdus</taxon>
    </lineage>
</organism>
<dbReference type="SUPFAM" id="SSF50249">
    <property type="entry name" value="Nucleic acid-binding proteins"/>
    <property type="match status" value="1"/>
</dbReference>
<evidence type="ECO:0000256" key="7">
    <source>
        <dbReference type="HAMAP-Rule" id="MF_01587"/>
    </source>
</evidence>
<dbReference type="PANTHER" id="PTHR47810:SF1">
    <property type="entry name" value="DNA LIGASE B"/>
    <property type="match status" value="1"/>
</dbReference>
<keyword evidence="10" id="KW-1185">Reference proteome</keyword>
<evidence type="ECO:0000259" key="8">
    <source>
        <dbReference type="SMART" id="SM00532"/>
    </source>
</evidence>
<comment type="similarity">
    <text evidence="7">Belongs to the NAD-dependent DNA ligase family. LigB subfamily.</text>
</comment>
<evidence type="ECO:0000313" key="10">
    <source>
        <dbReference type="Proteomes" id="UP000477739"/>
    </source>
</evidence>